<evidence type="ECO:0000313" key="3">
    <source>
        <dbReference type="EMBL" id="WVZ58908.1"/>
    </source>
</evidence>
<dbReference type="AlphaFoldDB" id="A0AAQ3SQC4"/>
<evidence type="ECO:0000313" key="4">
    <source>
        <dbReference type="Proteomes" id="UP001341281"/>
    </source>
</evidence>
<accession>A0AAQ3SQC4</accession>
<name>A0AAQ3SQC4_PASNO</name>
<feature type="compositionally biased region" description="Low complexity" evidence="1">
    <location>
        <begin position="45"/>
        <end position="55"/>
    </location>
</feature>
<reference evidence="3 4" key="1">
    <citation type="submission" date="2024-02" db="EMBL/GenBank/DDBJ databases">
        <title>High-quality chromosome-scale genome assembly of Pensacola bahiagrass (Paspalum notatum Flugge var. saurae).</title>
        <authorList>
            <person name="Vega J.M."/>
            <person name="Podio M."/>
            <person name="Orjuela J."/>
            <person name="Siena L.A."/>
            <person name="Pessino S.C."/>
            <person name="Combes M.C."/>
            <person name="Mariac C."/>
            <person name="Albertini E."/>
            <person name="Pupilli F."/>
            <person name="Ortiz J.P.A."/>
            <person name="Leblanc O."/>
        </authorList>
    </citation>
    <scope>NUCLEOTIDE SEQUENCE [LARGE SCALE GENOMIC DNA]</scope>
    <source>
        <strain evidence="3">R1</strain>
        <tissue evidence="3">Leaf</tissue>
    </source>
</reference>
<feature type="non-terminal residue" evidence="3">
    <location>
        <position position="173"/>
    </location>
</feature>
<evidence type="ECO:0000256" key="1">
    <source>
        <dbReference type="SAM" id="MobiDB-lite"/>
    </source>
</evidence>
<feature type="region of interest" description="Disordered" evidence="1">
    <location>
        <begin position="76"/>
        <end position="97"/>
    </location>
</feature>
<proteinExistence type="predicted"/>
<evidence type="ECO:0000256" key="2">
    <source>
        <dbReference type="SAM" id="SignalP"/>
    </source>
</evidence>
<dbReference type="Proteomes" id="UP001341281">
    <property type="component" value="Chromosome 02"/>
</dbReference>
<gene>
    <name evidence="3" type="ORF">U9M48_009127</name>
</gene>
<feature type="chain" id="PRO_5044712187" evidence="2">
    <location>
        <begin position="18"/>
        <end position="173"/>
    </location>
</feature>
<feature type="region of interest" description="Disordered" evidence="1">
    <location>
        <begin position="21"/>
        <end position="55"/>
    </location>
</feature>
<protein>
    <submittedName>
        <fullName evidence="3">Uncharacterized protein</fullName>
    </submittedName>
</protein>
<feature type="signal peptide" evidence="2">
    <location>
        <begin position="1"/>
        <end position="17"/>
    </location>
</feature>
<sequence length="173" mass="18112">PLPLTPVLALSIIPVAAAPASRPPLSAASHRSVARSTPSRIASSRPGRPVLRPRRLTSLSSSICAGRRYLPRRLVAGSSHPASSRPGVALPPPARCGRNRPVHRLLPPIAPSPPPPPLEEVSARRASAGARVGGAALAPASRWGSRASSPGYAAWARIWCHHGSCSKARRVYN</sequence>
<keyword evidence="2" id="KW-0732">Signal</keyword>
<dbReference type="EMBL" id="CP144746">
    <property type="protein sequence ID" value="WVZ58907.1"/>
    <property type="molecule type" value="Genomic_DNA"/>
</dbReference>
<organism evidence="3 4">
    <name type="scientific">Paspalum notatum var. saurae</name>
    <dbReference type="NCBI Taxonomy" id="547442"/>
    <lineage>
        <taxon>Eukaryota</taxon>
        <taxon>Viridiplantae</taxon>
        <taxon>Streptophyta</taxon>
        <taxon>Embryophyta</taxon>
        <taxon>Tracheophyta</taxon>
        <taxon>Spermatophyta</taxon>
        <taxon>Magnoliopsida</taxon>
        <taxon>Liliopsida</taxon>
        <taxon>Poales</taxon>
        <taxon>Poaceae</taxon>
        <taxon>PACMAD clade</taxon>
        <taxon>Panicoideae</taxon>
        <taxon>Andropogonodae</taxon>
        <taxon>Paspaleae</taxon>
        <taxon>Paspalinae</taxon>
        <taxon>Paspalum</taxon>
    </lineage>
</organism>
<dbReference type="EMBL" id="CP144746">
    <property type="protein sequence ID" value="WVZ58908.1"/>
    <property type="molecule type" value="Genomic_DNA"/>
</dbReference>
<keyword evidence="4" id="KW-1185">Reference proteome</keyword>